<evidence type="ECO:0000259" key="1">
    <source>
        <dbReference type="Pfam" id="PF02223"/>
    </source>
</evidence>
<dbReference type="InterPro" id="IPR027417">
    <property type="entry name" value="P-loop_NTPase"/>
</dbReference>
<dbReference type="AlphaFoldDB" id="A0A919B919"/>
<comment type="caution">
    <text evidence="2">The sequence shown here is derived from an EMBL/GenBank/DDBJ whole genome shotgun (WGS) entry which is preliminary data.</text>
</comment>
<accession>A0A919B919</accession>
<reference evidence="2" key="1">
    <citation type="journal article" date="2014" name="Int. J. Syst. Evol. Microbiol.">
        <title>Complete genome sequence of Corynebacterium casei LMG S-19264T (=DSM 44701T), isolated from a smear-ripened cheese.</title>
        <authorList>
            <consortium name="US DOE Joint Genome Institute (JGI-PGF)"/>
            <person name="Walter F."/>
            <person name="Albersmeier A."/>
            <person name="Kalinowski J."/>
            <person name="Ruckert C."/>
        </authorList>
    </citation>
    <scope>NUCLEOTIDE SEQUENCE</scope>
    <source>
        <strain evidence="2">JCM 4059</strain>
    </source>
</reference>
<evidence type="ECO:0000313" key="2">
    <source>
        <dbReference type="EMBL" id="GHF74001.1"/>
    </source>
</evidence>
<evidence type="ECO:0000313" key="3">
    <source>
        <dbReference type="Proteomes" id="UP000638313"/>
    </source>
</evidence>
<dbReference type="Proteomes" id="UP000638313">
    <property type="component" value="Unassembled WGS sequence"/>
</dbReference>
<dbReference type="Pfam" id="PF02223">
    <property type="entry name" value="Thymidylate_kin"/>
    <property type="match status" value="1"/>
</dbReference>
<dbReference type="InterPro" id="IPR039430">
    <property type="entry name" value="Thymidylate_kin-like_dom"/>
</dbReference>
<dbReference type="RefSeq" id="WP_190133287.1">
    <property type="nucleotide sequence ID" value="NZ_BNBD01000026.1"/>
</dbReference>
<name>A0A919B919_9ACTN</name>
<dbReference type="SUPFAM" id="SSF52540">
    <property type="entry name" value="P-loop containing nucleoside triphosphate hydrolases"/>
    <property type="match status" value="1"/>
</dbReference>
<sequence length="215" mass="23321">MSPLPPAYAPACYDRNRGSFSVLEGVSGIGKTTVKELIADRTAAAGLHTLPRPLSDWSGTVNARLRPLPQFAFYLSGLLHASDMVRSYRRHGPVVADRYASSVLACHAAVHGIPLDDVRRMLEPFRPYLEVPDHTFYLRCSEETLRQRLAAKEQGGALTPDDAELLAVPGRLKALVDNFEVVAEVDPSAVVVDTDGKTPGEVADWITGHLEAGHA</sequence>
<dbReference type="Gene3D" id="3.40.50.300">
    <property type="entry name" value="P-loop containing nucleotide triphosphate hydrolases"/>
    <property type="match status" value="1"/>
</dbReference>
<dbReference type="EMBL" id="BNBD01000026">
    <property type="protein sequence ID" value="GHF74001.1"/>
    <property type="molecule type" value="Genomic_DNA"/>
</dbReference>
<gene>
    <name evidence="2" type="ORF">GCM10010218_63900</name>
</gene>
<protein>
    <recommendedName>
        <fullName evidence="1">Thymidylate kinase-like domain-containing protein</fullName>
    </recommendedName>
</protein>
<keyword evidence="3" id="KW-1185">Reference proteome</keyword>
<proteinExistence type="predicted"/>
<reference evidence="2" key="2">
    <citation type="submission" date="2020-09" db="EMBL/GenBank/DDBJ databases">
        <authorList>
            <person name="Sun Q."/>
            <person name="Ohkuma M."/>
        </authorList>
    </citation>
    <scope>NUCLEOTIDE SEQUENCE</scope>
    <source>
        <strain evidence="2">JCM 4059</strain>
    </source>
</reference>
<organism evidence="2 3">
    <name type="scientific">Streptomyces mashuensis</name>
    <dbReference type="NCBI Taxonomy" id="33904"/>
    <lineage>
        <taxon>Bacteria</taxon>
        <taxon>Bacillati</taxon>
        <taxon>Actinomycetota</taxon>
        <taxon>Actinomycetes</taxon>
        <taxon>Kitasatosporales</taxon>
        <taxon>Streptomycetaceae</taxon>
        <taxon>Streptomyces</taxon>
    </lineage>
</organism>
<feature type="domain" description="Thymidylate kinase-like" evidence="1">
    <location>
        <begin position="23"/>
        <end position="154"/>
    </location>
</feature>